<sequence length="181" mass="20601">MSESKAPNLPKPVRTLFLIVIVIAPLYWLIMTEHGRLSYDQMLLSLFGKDTISLKIENLGADITEEMFLEQFPDVDIVCEDRSTEFGDRLCQASLGAFNELPSQHMSLFFSNNSLQALKVVYQLAYHDLAVEKMEIQVKAEGQPLDFSSEMIQWRTPAGVVLLNRIVPKRHEDAAIMWIAK</sequence>
<proteinExistence type="predicted"/>
<comment type="caution">
    <text evidence="2">The sequence shown here is derived from an EMBL/GenBank/DDBJ whole genome shotgun (WGS) entry which is preliminary data.</text>
</comment>
<feature type="transmembrane region" description="Helical" evidence="1">
    <location>
        <begin position="12"/>
        <end position="30"/>
    </location>
</feature>
<name>A0A0B0HDQ5_SOVGS</name>
<accession>A0A0B0HDQ5</accession>
<reference evidence="2 4" key="1">
    <citation type="journal article" date="2014" name="BMC Genomics">
        <title>The genome of the intracellular bacterium of the coastal bivalve, Solemya velum: a blueprint for thriving in and out of symbiosis.</title>
        <authorList>
            <person name="Dmytrenko O."/>
            <person name="Russell S.L."/>
            <person name="Loo W.T."/>
            <person name="Fontanez K.M."/>
            <person name="Liao L."/>
            <person name="Roeselers G."/>
            <person name="Sharma R."/>
            <person name="Stewart F.J."/>
            <person name="Newton I.L."/>
            <person name="Woyke T."/>
            <person name="Wu D."/>
            <person name="Lang J.M."/>
            <person name="Eisen J.A."/>
            <person name="Cavanaugh C.M."/>
        </authorList>
    </citation>
    <scope>NUCLEOTIDE SEQUENCE [LARGE SCALE GENOMIC DNA]</scope>
    <source>
        <strain evidence="2 4">WH</strain>
    </source>
</reference>
<dbReference type="EMBL" id="MPNX01000003">
    <property type="protein sequence ID" value="OOY35789.1"/>
    <property type="molecule type" value="Genomic_DNA"/>
</dbReference>
<dbReference type="EMBL" id="JRAA01000001">
    <property type="protein sequence ID" value="KHF25586.1"/>
    <property type="molecule type" value="Genomic_DNA"/>
</dbReference>
<evidence type="ECO:0000313" key="2">
    <source>
        <dbReference type="EMBL" id="KHF25586.1"/>
    </source>
</evidence>
<evidence type="ECO:0000313" key="5">
    <source>
        <dbReference type="Proteomes" id="UP000190962"/>
    </source>
</evidence>
<keyword evidence="1" id="KW-0472">Membrane</keyword>
<dbReference type="OrthoDB" id="5765590at2"/>
<gene>
    <name evidence="3" type="ORF">BOV88_03910</name>
    <name evidence="2" type="ORF">JV46_12330</name>
</gene>
<reference evidence="3 5" key="2">
    <citation type="submission" date="2016-11" db="EMBL/GenBank/DDBJ databases">
        <title>Mixed transmission modes and dynamic genome evolution in an obligate animal-bacterial symbiosis.</title>
        <authorList>
            <person name="Russell S.L."/>
            <person name="Corbett-Detig R.B."/>
            <person name="Cavanaugh C.M."/>
        </authorList>
    </citation>
    <scope>NUCLEOTIDE SEQUENCE [LARGE SCALE GENOMIC DNA]</scope>
    <source>
        <strain evidence="3">MA-KB16</strain>
    </source>
</reference>
<keyword evidence="1" id="KW-0812">Transmembrane</keyword>
<dbReference type="STRING" id="2340.JV46_12330"/>
<dbReference type="Proteomes" id="UP000190962">
    <property type="component" value="Unassembled WGS sequence"/>
</dbReference>
<evidence type="ECO:0000313" key="3">
    <source>
        <dbReference type="EMBL" id="OOY35789.1"/>
    </source>
</evidence>
<dbReference type="RefSeq" id="WP_043115256.1">
    <property type="nucleotide sequence ID" value="NZ_JRAA01000001.1"/>
</dbReference>
<dbReference type="GeneID" id="86991535"/>
<organism evidence="2 4">
    <name type="scientific">Solemya velum gill symbiont</name>
    <dbReference type="NCBI Taxonomy" id="2340"/>
    <lineage>
        <taxon>Bacteria</taxon>
        <taxon>Pseudomonadati</taxon>
        <taxon>Pseudomonadota</taxon>
        <taxon>Gammaproteobacteria</taxon>
        <taxon>sulfur-oxidizing symbionts</taxon>
    </lineage>
</organism>
<evidence type="ECO:0000313" key="4">
    <source>
        <dbReference type="Proteomes" id="UP000030856"/>
    </source>
</evidence>
<dbReference type="Proteomes" id="UP000030856">
    <property type="component" value="Unassembled WGS sequence"/>
</dbReference>
<keyword evidence="4" id="KW-1185">Reference proteome</keyword>
<keyword evidence="1" id="KW-1133">Transmembrane helix</keyword>
<protein>
    <submittedName>
        <fullName evidence="2">Uncharacterized protein</fullName>
    </submittedName>
</protein>
<dbReference type="AlphaFoldDB" id="A0A0B0HDQ5"/>
<evidence type="ECO:0000256" key="1">
    <source>
        <dbReference type="SAM" id="Phobius"/>
    </source>
</evidence>